<name>A0ABD5X6J8_9EURY</name>
<accession>A0ABD5X6J8</accession>
<protein>
    <submittedName>
        <fullName evidence="1">Uncharacterized protein</fullName>
    </submittedName>
</protein>
<dbReference type="Proteomes" id="UP001596414">
    <property type="component" value="Unassembled WGS sequence"/>
</dbReference>
<evidence type="ECO:0000313" key="2">
    <source>
        <dbReference type="Proteomes" id="UP001596414"/>
    </source>
</evidence>
<proteinExistence type="predicted"/>
<dbReference type="RefSeq" id="WP_267638575.1">
    <property type="nucleotide sequence ID" value="NZ_JAODIY010000016.1"/>
</dbReference>
<organism evidence="1 2">
    <name type="scientific">Halovenus rubra</name>
    <dbReference type="NCBI Taxonomy" id="869890"/>
    <lineage>
        <taxon>Archaea</taxon>
        <taxon>Methanobacteriati</taxon>
        <taxon>Methanobacteriota</taxon>
        <taxon>Stenosarchaea group</taxon>
        <taxon>Halobacteria</taxon>
        <taxon>Halobacteriales</taxon>
        <taxon>Haloarculaceae</taxon>
        <taxon>Halovenus</taxon>
    </lineage>
</organism>
<comment type="caution">
    <text evidence="1">The sequence shown here is derived from an EMBL/GenBank/DDBJ whole genome shotgun (WGS) entry which is preliminary data.</text>
</comment>
<dbReference type="EMBL" id="JBHSZQ010000007">
    <property type="protein sequence ID" value="MFC7125579.1"/>
    <property type="molecule type" value="Genomic_DNA"/>
</dbReference>
<dbReference type="AlphaFoldDB" id="A0ABD5X6J8"/>
<reference evidence="1 2" key="1">
    <citation type="journal article" date="2014" name="Int. J. Syst. Evol. Microbiol.">
        <title>Complete genome sequence of Corynebacterium casei LMG S-19264T (=DSM 44701T), isolated from a smear-ripened cheese.</title>
        <authorList>
            <consortium name="US DOE Joint Genome Institute (JGI-PGF)"/>
            <person name="Walter F."/>
            <person name="Albersmeier A."/>
            <person name="Kalinowski J."/>
            <person name="Ruckert C."/>
        </authorList>
    </citation>
    <scope>NUCLEOTIDE SEQUENCE [LARGE SCALE GENOMIC DNA]</scope>
    <source>
        <strain evidence="1 2">CGMCC 4.7215</strain>
    </source>
</reference>
<sequence>MTKYISQKTAELVGPRLRIPIDQEAGDFYEFMLEKGKKPEANEGLAQESADNYLSRYDQLLRAGYALSNGQMVELSHDIADRIEEALNDDELVKENGEAYSPSSKRKFQNTLEKYFEFRGNKGGSEWDSTYLFEEPSSIERDFFRRDERAELRKAALNYGQLPHYSSYWWL</sequence>
<gene>
    <name evidence="1" type="ORF">ACFQJ7_05940</name>
</gene>
<evidence type="ECO:0000313" key="1">
    <source>
        <dbReference type="EMBL" id="MFC7125579.1"/>
    </source>
</evidence>